<dbReference type="WBParaSite" id="ECPE_0001216001-mRNA-1">
    <property type="protein sequence ID" value="ECPE_0001216001-mRNA-1"/>
    <property type="gene ID" value="ECPE_0001216001"/>
</dbReference>
<keyword evidence="2" id="KW-0378">Hydrolase</keyword>
<protein>
    <submittedName>
        <fullName evidence="9">RNase III domain-containing protein</fullName>
    </submittedName>
</protein>
<dbReference type="InterPro" id="IPR000999">
    <property type="entry name" value="RNase_III_dom"/>
</dbReference>
<dbReference type="InterPro" id="IPR036389">
    <property type="entry name" value="RNase_III_sf"/>
</dbReference>
<sequence length="242" mass="27214">LAFTHPSYHQLRGDCYQRLEFLGDAVLDYVITRFLYEDSTQHSPGVLTDLRSALVNNNIFAALAVRIGLHVYLRASSPQLLHTIDTFVRRSSHYDTHFPLEVSDDVEIPKALGDIFESLAGAIFLDSGMSLDTVWTVFYPLMKERIERYTACIPKSPVRQLLELEPEGTKFERPRRTADGRISVCAHVLGKGRFYGIGRNYRLAKSLAAKRALRVLHKLQETQHTSGPNGTVAPASSLTTNR</sequence>
<feature type="domain" description="RNase III" evidence="8">
    <location>
        <begin position="1"/>
        <end position="128"/>
    </location>
</feature>
<evidence type="ECO:0000256" key="3">
    <source>
        <dbReference type="ARBA" id="ARBA00022842"/>
    </source>
</evidence>
<dbReference type="PANTHER" id="PTHR14950:SF37">
    <property type="entry name" value="ENDORIBONUCLEASE DICER"/>
    <property type="match status" value="1"/>
</dbReference>
<feature type="compositionally biased region" description="Polar residues" evidence="6">
    <location>
        <begin position="222"/>
        <end position="242"/>
    </location>
</feature>
<dbReference type="Gene3D" id="1.10.1520.10">
    <property type="entry name" value="Ribonuclease III domain"/>
    <property type="match status" value="1"/>
</dbReference>
<evidence type="ECO:0000256" key="1">
    <source>
        <dbReference type="ARBA" id="ARBA00022723"/>
    </source>
</evidence>
<dbReference type="GO" id="GO:0004525">
    <property type="term" value="F:ribonuclease III activity"/>
    <property type="evidence" value="ECO:0007669"/>
    <property type="project" value="InterPro"/>
</dbReference>
<keyword evidence="1" id="KW-0479">Metal-binding</keyword>
<reference evidence="9" key="1">
    <citation type="submission" date="2016-06" db="UniProtKB">
        <authorList>
            <consortium name="WormBaseParasite"/>
        </authorList>
    </citation>
    <scope>IDENTIFICATION</scope>
</reference>
<dbReference type="GO" id="GO:0006309">
    <property type="term" value="P:apoptotic DNA fragmentation"/>
    <property type="evidence" value="ECO:0007669"/>
    <property type="project" value="TreeGrafter"/>
</dbReference>
<evidence type="ECO:0000256" key="5">
    <source>
        <dbReference type="PROSITE-ProRule" id="PRU00266"/>
    </source>
</evidence>
<dbReference type="GO" id="GO:0005737">
    <property type="term" value="C:cytoplasm"/>
    <property type="evidence" value="ECO:0007669"/>
    <property type="project" value="TreeGrafter"/>
</dbReference>
<dbReference type="GO" id="GO:0003723">
    <property type="term" value="F:RNA binding"/>
    <property type="evidence" value="ECO:0007669"/>
    <property type="project" value="UniProtKB-UniRule"/>
</dbReference>
<keyword evidence="3" id="KW-0460">Magnesium</keyword>
<evidence type="ECO:0000259" key="8">
    <source>
        <dbReference type="PROSITE" id="PS50142"/>
    </source>
</evidence>
<dbReference type="CDD" id="cd00593">
    <property type="entry name" value="RIBOc"/>
    <property type="match status" value="1"/>
</dbReference>
<evidence type="ECO:0000259" key="7">
    <source>
        <dbReference type="PROSITE" id="PS50137"/>
    </source>
</evidence>
<accession>A0A183AYT9</accession>
<dbReference type="PROSITE" id="PS50142">
    <property type="entry name" value="RNASE_3_2"/>
    <property type="match status" value="1"/>
</dbReference>
<evidence type="ECO:0000256" key="4">
    <source>
        <dbReference type="ARBA" id="ARBA00022884"/>
    </source>
</evidence>
<organism evidence="9">
    <name type="scientific">Echinostoma caproni</name>
    <dbReference type="NCBI Taxonomy" id="27848"/>
    <lineage>
        <taxon>Eukaryota</taxon>
        <taxon>Metazoa</taxon>
        <taxon>Spiralia</taxon>
        <taxon>Lophotrochozoa</taxon>
        <taxon>Platyhelminthes</taxon>
        <taxon>Trematoda</taxon>
        <taxon>Digenea</taxon>
        <taxon>Plagiorchiida</taxon>
        <taxon>Echinostomata</taxon>
        <taxon>Echinostomatoidea</taxon>
        <taxon>Echinostomatidae</taxon>
        <taxon>Echinostoma</taxon>
    </lineage>
</organism>
<feature type="region of interest" description="Disordered" evidence="6">
    <location>
        <begin position="220"/>
        <end position="242"/>
    </location>
</feature>
<dbReference type="InterPro" id="IPR044441">
    <property type="entry name" value="DICER_DSRM"/>
</dbReference>
<dbReference type="CDD" id="cd10843">
    <property type="entry name" value="DSRM_DICER"/>
    <property type="match status" value="1"/>
</dbReference>
<dbReference type="PROSITE" id="PS50137">
    <property type="entry name" value="DS_RBD"/>
    <property type="match status" value="1"/>
</dbReference>
<dbReference type="AlphaFoldDB" id="A0A183AYT9"/>
<dbReference type="GO" id="GO:0031054">
    <property type="term" value="P:pre-miRNA processing"/>
    <property type="evidence" value="ECO:0007669"/>
    <property type="project" value="InterPro"/>
</dbReference>
<proteinExistence type="predicted"/>
<dbReference type="Pfam" id="PF00636">
    <property type="entry name" value="Ribonuclease_3"/>
    <property type="match status" value="1"/>
</dbReference>
<name>A0A183AYT9_9TREM</name>
<dbReference type="GO" id="GO:0004530">
    <property type="term" value="F:deoxyribonuclease I activity"/>
    <property type="evidence" value="ECO:0007669"/>
    <property type="project" value="TreeGrafter"/>
</dbReference>
<keyword evidence="4 5" id="KW-0694">RNA-binding</keyword>
<dbReference type="InterPro" id="IPR014720">
    <property type="entry name" value="dsRBD_dom"/>
</dbReference>
<feature type="domain" description="DRBM" evidence="7">
    <location>
        <begin position="196"/>
        <end position="218"/>
    </location>
</feature>
<dbReference type="GO" id="GO:0005634">
    <property type="term" value="C:nucleus"/>
    <property type="evidence" value="ECO:0007669"/>
    <property type="project" value="TreeGrafter"/>
</dbReference>
<evidence type="ECO:0000256" key="2">
    <source>
        <dbReference type="ARBA" id="ARBA00022801"/>
    </source>
</evidence>
<dbReference type="GO" id="GO:0070578">
    <property type="term" value="C:RISC-loading complex"/>
    <property type="evidence" value="ECO:0007669"/>
    <property type="project" value="TreeGrafter"/>
</dbReference>
<dbReference type="PROSITE" id="PS00517">
    <property type="entry name" value="RNASE_3_1"/>
    <property type="match status" value="1"/>
</dbReference>
<dbReference type="PANTHER" id="PTHR14950">
    <property type="entry name" value="DICER-RELATED"/>
    <property type="match status" value="1"/>
</dbReference>
<dbReference type="SMART" id="SM00535">
    <property type="entry name" value="RIBOc"/>
    <property type="match status" value="1"/>
</dbReference>
<dbReference type="FunFam" id="1.10.1520.10:FF:000005">
    <property type="entry name" value="Putative endoribonuclease dicer"/>
    <property type="match status" value="1"/>
</dbReference>
<dbReference type="GO" id="GO:0030422">
    <property type="term" value="P:siRNA processing"/>
    <property type="evidence" value="ECO:0007669"/>
    <property type="project" value="InterPro"/>
</dbReference>
<dbReference type="GO" id="GO:0046872">
    <property type="term" value="F:metal ion binding"/>
    <property type="evidence" value="ECO:0007669"/>
    <property type="project" value="UniProtKB-KW"/>
</dbReference>
<dbReference type="SUPFAM" id="SSF69065">
    <property type="entry name" value="RNase III domain-like"/>
    <property type="match status" value="1"/>
</dbReference>
<dbReference type="Gene3D" id="3.30.160.20">
    <property type="match status" value="1"/>
</dbReference>
<evidence type="ECO:0000256" key="6">
    <source>
        <dbReference type="SAM" id="MobiDB-lite"/>
    </source>
</evidence>
<evidence type="ECO:0000313" key="9">
    <source>
        <dbReference type="WBParaSite" id="ECPE_0001216001-mRNA-1"/>
    </source>
</evidence>
<dbReference type="Pfam" id="PF20932">
    <property type="entry name" value="Dicer_dsRBD"/>
    <property type="match status" value="1"/>
</dbReference>
<dbReference type="SUPFAM" id="SSF54768">
    <property type="entry name" value="dsRNA-binding domain-like"/>
    <property type="match status" value="1"/>
</dbReference>